<reference evidence="1 2" key="1">
    <citation type="journal article" date="2019" name="Sci. Rep.">
        <title>Orb-weaving spider Araneus ventricosus genome elucidates the spidroin gene catalogue.</title>
        <authorList>
            <person name="Kono N."/>
            <person name="Nakamura H."/>
            <person name="Ohtoshi R."/>
            <person name="Moran D.A.P."/>
            <person name="Shinohara A."/>
            <person name="Yoshida Y."/>
            <person name="Fujiwara M."/>
            <person name="Mori M."/>
            <person name="Tomita M."/>
            <person name="Arakawa K."/>
        </authorList>
    </citation>
    <scope>NUCLEOTIDE SEQUENCE [LARGE SCALE GENOMIC DNA]</scope>
</reference>
<evidence type="ECO:0000313" key="2">
    <source>
        <dbReference type="Proteomes" id="UP000499080"/>
    </source>
</evidence>
<dbReference type="AlphaFoldDB" id="A0A4Y2VFB3"/>
<comment type="caution">
    <text evidence="1">The sequence shown here is derived from an EMBL/GenBank/DDBJ whole genome shotgun (WGS) entry which is preliminary data.</text>
</comment>
<dbReference type="Proteomes" id="UP000499080">
    <property type="component" value="Unassembled WGS sequence"/>
</dbReference>
<name>A0A4Y2VFB3_ARAVE</name>
<gene>
    <name evidence="1" type="ORF">AVEN_256802_1</name>
</gene>
<sequence>GRGGLVKSRLWGQEGSDSNPIPLNIRRVCRSVVRSESKVLPLLCCGERGASSGLDLVI</sequence>
<organism evidence="1 2">
    <name type="scientific">Araneus ventricosus</name>
    <name type="common">Orbweaver spider</name>
    <name type="synonym">Epeira ventricosa</name>
    <dbReference type="NCBI Taxonomy" id="182803"/>
    <lineage>
        <taxon>Eukaryota</taxon>
        <taxon>Metazoa</taxon>
        <taxon>Ecdysozoa</taxon>
        <taxon>Arthropoda</taxon>
        <taxon>Chelicerata</taxon>
        <taxon>Arachnida</taxon>
        <taxon>Araneae</taxon>
        <taxon>Araneomorphae</taxon>
        <taxon>Entelegynae</taxon>
        <taxon>Araneoidea</taxon>
        <taxon>Araneidae</taxon>
        <taxon>Araneus</taxon>
    </lineage>
</organism>
<keyword evidence="2" id="KW-1185">Reference proteome</keyword>
<protein>
    <submittedName>
        <fullName evidence="1">Uncharacterized protein</fullName>
    </submittedName>
</protein>
<feature type="non-terminal residue" evidence="1">
    <location>
        <position position="1"/>
    </location>
</feature>
<evidence type="ECO:0000313" key="1">
    <source>
        <dbReference type="EMBL" id="GBO23271.1"/>
    </source>
</evidence>
<proteinExistence type="predicted"/>
<accession>A0A4Y2VFB3</accession>
<dbReference type="EMBL" id="BGPR01046305">
    <property type="protein sequence ID" value="GBO23271.1"/>
    <property type="molecule type" value="Genomic_DNA"/>
</dbReference>